<evidence type="ECO:0000256" key="7">
    <source>
        <dbReference type="ARBA" id="ARBA00023027"/>
    </source>
</evidence>
<dbReference type="PRINTS" id="PR00411">
    <property type="entry name" value="PNDRDTASEI"/>
</dbReference>
<protein>
    <recommendedName>
        <fullName evidence="3 14">Dihydrolipoyl dehydrogenase</fullName>
        <ecNumber evidence="2 14">1.8.1.4</ecNumber>
    </recommendedName>
</protein>
<comment type="similarity">
    <text evidence="1 14">Belongs to the class-I pyridine nucleotide-disulfide oxidoreductase family.</text>
</comment>
<dbReference type="AlphaFoldDB" id="A0A517LUF5"/>
<dbReference type="PANTHER" id="PTHR22912:SF160">
    <property type="entry name" value="DIHYDROLIPOYL DEHYDROGENASE"/>
    <property type="match status" value="1"/>
</dbReference>
<evidence type="ECO:0000256" key="1">
    <source>
        <dbReference type="ARBA" id="ARBA00007532"/>
    </source>
</evidence>
<dbReference type="OrthoDB" id="230580at2"/>
<dbReference type="FunFam" id="3.30.390.30:FF:000001">
    <property type="entry name" value="Dihydrolipoyl dehydrogenase"/>
    <property type="match status" value="1"/>
</dbReference>
<keyword evidence="8" id="KW-1015">Disulfide bond</keyword>
<evidence type="ECO:0000313" key="18">
    <source>
        <dbReference type="Proteomes" id="UP000319557"/>
    </source>
</evidence>
<dbReference type="KEGG" id="ruv:EC9_04080"/>
<dbReference type="Gene3D" id="3.50.50.60">
    <property type="entry name" value="FAD/NAD(P)-binding domain"/>
    <property type="match status" value="2"/>
</dbReference>
<dbReference type="PIRSF" id="PIRSF000350">
    <property type="entry name" value="Mercury_reductase_MerA"/>
    <property type="match status" value="1"/>
</dbReference>
<feature type="binding site" evidence="12">
    <location>
        <position position="316"/>
    </location>
    <ligand>
        <name>FAD</name>
        <dbReference type="ChEBI" id="CHEBI:57692"/>
    </ligand>
</feature>
<dbReference type="SUPFAM" id="SSF55424">
    <property type="entry name" value="FAD/NAD-linked reductases, dimerisation (C-terminal) domain"/>
    <property type="match status" value="1"/>
</dbReference>
<dbReference type="EMBL" id="CP036261">
    <property type="protein sequence ID" value="QDS86248.1"/>
    <property type="molecule type" value="Genomic_DNA"/>
</dbReference>
<comment type="cofactor">
    <cofactor evidence="12 14">
        <name>FAD</name>
        <dbReference type="ChEBI" id="CHEBI:57692"/>
    </cofactor>
    <text evidence="12 14">Binds 1 FAD per subunit.</text>
</comment>
<sequence length="475" mass="50122">MHSSLVVLGGGPGGYAAAFLAADEGLEVTIVEADSRLGGTCLLRGCIPSKALLHVARVISEVQELNEDWGVSYPGAPSIDIDKVRGRKETVISNLTGGLQALAKRRGVKVIHAKGVFENSTTLKLEGDHASIPEGGKITFDHCILATGSVPFVPPAFDIGSDRVMDSTGALELKDVPETMLVVGGGYIGLELGSVYAQLGSKVSIVELMDGLLPGADRDLVKPLQKRIEKLVDGRLFLNTKVGSLAEEKDGVHVTFEGPSKFGNEVYDRVLVSIGRRPVSKGFGLENTQVVVNAKGFVECDSQQRTADPHILAIGDVAGEPMLAHKANHEGRVAAEVVLGKNSAFDKVAIPAVVFTDPEIAWAGLTEGEAKAAGRKVDVEVYPWAASGRAQAIGRTEGSTKWLVDPETHRVVGCGIVGAGAGELIAEAVLAIEMGCEVHDITDSIHPHPTLSETLMNAGEVHFGTATEIYKPKKK</sequence>
<dbReference type="InterPro" id="IPR012999">
    <property type="entry name" value="Pyr_OxRdtase_I_AS"/>
</dbReference>
<evidence type="ECO:0000256" key="11">
    <source>
        <dbReference type="PIRSR" id="PIRSR000350-2"/>
    </source>
</evidence>
<keyword evidence="18" id="KW-1185">Reference proteome</keyword>
<organism evidence="17 18">
    <name type="scientific">Rosistilla ulvae</name>
    <dbReference type="NCBI Taxonomy" id="1930277"/>
    <lineage>
        <taxon>Bacteria</taxon>
        <taxon>Pseudomonadati</taxon>
        <taxon>Planctomycetota</taxon>
        <taxon>Planctomycetia</taxon>
        <taxon>Pirellulales</taxon>
        <taxon>Pirellulaceae</taxon>
        <taxon>Rosistilla</taxon>
    </lineage>
</organism>
<evidence type="ECO:0000256" key="9">
    <source>
        <dbReference type="ARBA" id="ARBA00023284"/>
    </source>
</evidence>
<dbReference type="RefSeq" id="WP_145341889.1">
    <property type="nucleotide sequence ID" value="NZ_CP036261.1"/>
</dbReference>
<keyword evidence="9 14" id="KW-0676">Redox-active center</keyword>
<evidence type="ECO:0000256" key="3">
    <source>
        <dbReference type="ARBA" id="ARBA00016961"/>
    </source>
</evidence>
<dbReference type="Proteomes" id="UP000319557">
    <property type="component" value="Chromosome"/>
</dbReference>
<dbReference type="Gene3D" id="3.30.390.30">
    <property type="match status" value="1"/>
</dbReference>
<keyword evidence="4 14" id="KW-0285">Flavoprotein</keyword>
<evidence type="ECO:0000256" key="2">
    <source>
        <dbReference type="ARBA" id="ARBA00012608"/>
    </source>
</evidence>
<dbReference type="GO" id="GO:0004148">
    <property type="term" value="F:dihydrolipoyl dehydrogenase (NADH) activity"/>
    <property type="evidence" value="ECO:0007669"/>
    <property type="project" value="UniProtKB-EC"/>
</dbReference>
<comment type="catalytic activity">
    <reaction evidence="10 14">
        <text>N(6)-[(R)-dihydrolipoyl]-L-lysyl-[protein] + NAD(+) = N(6)-[(R)-lipoyl]-L-lysyl-[protein] + NADH + H(+)</text>
        <dbReference type="Rhea" id="RHEA:15045"/>
        <dbReference type="Rhea" id="RHEA-COMP:10474"/>
        <dbReference type="Rhea" id="RHEA-COMP:10475"/>
        <dbReference type="ChEBI" id="CHEBI:15378"/>
        <dbReference type="ChEBI" id="CHEBI:57540"/>
        <dbReference type="ChEBI" id="CHEBI:57945"/>
        <dbReference type="ChEBI" id="CHEBI:83099"/>
        <dbReference type="ChEBI" id="CHEBI:83100"/>
        <dbReference type="EC" id="1.8.1.4"/>
    </reaction>
</comment>
<dbReference type="PROSITE" id="PS00076">
    <property type="entry name" value="PYRIDINE_REDOX_1"/>
    <property type="match status" value="1"/>
</dbReference>
<evidence type="ECO:0000256" key="8">
    <source>
        <dbReference type="ARBA" id="ARBA00023157"/>
    </source>
</evidence>
<feature type="binding site" evidence="12">
    <location>
        <begin position="322"/>
        <end position="325"/>
    </location>
    <ligand>
        <name>FAD</name>
        <dbReference type="ChEBI" id="CHEBI:57692"/>
    </ligand>
</feature>
<feature type="binding site" evidence="12">
    <location>
        <position position="275"/>
    </location>
    <ligand>
        <name>NAD(+)</name>
        <dbReference type="ChEBI" id="CHEBI:57540"/>
    </ligand>
</feature>
<evidence type="ECO:0000256" key="6">
    <source>
        <dbReference type="ARBA" id="ARBA00023002"/>
    </source>
</evidence>
<dbReference type="GO" id="GO:0050660">
    <property type="term" value="F:flavin adenine dinucleotide binding"/>
    <property type="evidence" value="ECO:0007669"/>
    <property type="project" value="InterPro"/>
</dbReference>
<accession>A0A517LUF5</accession>
<evidence type="ECO:0000256" key="14">
    <source>
        <dbReference type="RuleBase" id="RU003692"/>
    </source>
</evidence>
<feature type="domain" description="Pyridine nucleotide-disulphide oxidoreductase dimerisation" evidence="15">
    <location>
        <begin position="350"/>
        <end position="457"/>
    </location>
</feature>
<comment type="miscellaneous">
    <text evidence="14">The active site is a redox-active disulfide bond.</text>
</comment>
<keyword evidence="5 12" id="KW-0274">FAD</keyword>
<feature type="binding site" evidence="12">
    <location>
        <begin position="184"/>
        <end position="191"/>
    </location>
    <ligand>
        <name>NAD(+)</name>
        <dbReference type="ChEBI" id="CHEBI:57540"/>
    </ligand>
</feature>
<evidence type="ECO:0000256" key="12">
    <source>
        <dbReference type="PIRSR" id="PIRSR000350-3"/>
    </source>
</evidence>
<evidence type="ECO:0000256" key="13">
    <source>
        <dbReference type="PIRSR" id="PIRSR000350-4"/>
    </source>
</evidence>
<evidence type="ECO:0000256" key="10">
    <source>
        <dbReference type="ARBA" id="ARBA00049187"/>
    </source>
</evidence>
<dbReference type="Pfam" id="PF07992">
    <property type="entry name" value="Pyr_redox_2"/>
    <property type="match status" value="1"/>
</dbReference>
<keyword evidence="6 14" id="KW-0560">Oxidoreductase</keyword>
<dbReference type="EC" id="1.8.1.4" evidence="2 14"/>
<dbReference type="InterPro" id="IPR036188">
    <property type="entry name" value="FAD/NAD-bd_sf"/>
</dbReference>
<gene>
    <name evidence="17" type="primary">lpdA</name>
    <name evidence="17" type="ORF">EC9_04080</name>
</gene>
<evidence type="ECO:0000259" key="15">
    <source>
        <dbReference type="Pfam" id="PF02852"/>
    </source>
</evidence>
<reference evidence="17 18" key="1">
    <citation type="submission" date="2019-02" db="EMBL/GenBank/DDBJ databases">
        <title>Deep-cultivation of Planctomycetes and their phenomic and genomic characterization uncovers novel biology.</title>
        <authorList>
            <person name="Wiegand S."/>
            <person name="Jogler M."/>
            <person name="Boedeker C."/>
            <person name="Pinto D."/>
            <person name="Vollmers J."/>
            <person name="Rivas-Marin E."/>
            <person name="Kohn T."/>
            <person name="Peeters S.H."/>
            <person name="Heuer A."/>
            <person name="Rast P."/>
            <person name="Oberbeckmann S."/>
            <person name="Bunk B."/>
            <person name="Jeske O."/>
            <person name="Meyerdierks A."/>
            <person name="Storesund J.E."/>
            <person name="Kallscheuer N."/>
            <person name="Luecker S."/>
            <person name="Lage O.M."/>
            <person name="Pohl T."/>
            <person name="Merkel B.J."/>
            <person name="Hornburger P."/>
            <person name="Mueller R.-W."/>
            <person name="Bruemmer F."/>
            <person name="Labrenz M."/>
            <person name="Spormann A.M."/>
            <person name="Op den Camp H."/>
            <person name="Overmann J."/>
            <person name="Amann R."/>
            <person name="Jetten M.S.M."/>
            <person name="Mascher T."/>
            <person name="Medema M.H."/>
            <person name="Devos D.P."/>
            <person name="Kaster A.-K."/>
            <person name="Ovreas L."/>
            <person name="Rohde M."/>
            <person name="Galperin M.Y."/>
            <person name="Jogler C."/>
        </authorList>
    </citation>
    <scope>NUCLEOTIDE SEQUENCE [LARGE SCALE GENOMIC DNA]</scope>
    <source>
        <strain evidence="17 18">EC9</strain>
    </source>
</reference>
<feature type="binding site" evidence="12">
    <location>
        <begin position="147"/>
        <end position="149"/>
    </location>
    <ligand>
        <name>FAD</name>
        <dbReference type="ChEBI" id="CHEBI:57692"/>
    </ligand>
</feature>
<dbReference type="NCBIfam" id="TIGR01350">
    <property type="entry name" value="lipoamide_DH"/>
    <property type="match status" value="1"/>
</dbReference>
<evidence type="ECO:0000313" key="17">
    <source>
        <dbReference type="EMBL" id="QDS86248.1"/>
    </source>
</evidence>
<dbReference type="InterPro" id="IPR001100">
    <property type="entry name" value="Pyr_nuc-diS_OxRdtase"/>
</dbReference>
<feature type="binding site" evidence="12">
    <location>
        <position position="50"/>
    </location>
    <ligand>
        <name>FAD</name>
        <dbReference type="ChEBI" id="CHEBI:57692"/>
    </ligand>
</feature>
<dbReference type="PRINTS" id="PR00368">
    <property type="entry name" value="FADPNR"/>
</dbReference>
<dbReference type="InterPro" id="IPR023753">
    <property type="entry name" value="FAD/NAD-binding_dom"/>
</dbReference>
<feature type="binding site" evidence="12">
    <location>
        <position position="115"/>
    </location>
    <ligand>
        <name>FAD</name>
        <dbReference type="ChEBI" id="CHEBI:57692"/>
    </ligand>
</feature>
<keyword evidence="7 12" id="KW-0520">NAD</keyword>
<name>A0A517LUF5_9BACT</name>
<keyword evidence="12" id="KW-0547">Nucleotide-binding</keyword>
<evidence type="ECO:0000256" key="4">
    <source>
        <dbReference type="ARBA" id="ARBA00022630"/>
    </source>
</evidence>
<dbReference type="Pfam" id="PF02852">
    <property type="entry name" value="Pyr_redox_dim"/>
    <property type="match status" value="1"/>
</dbReference>
<dbReference type="InterPro" id="IPR006258">
    <property type="entry name" value="Lipoamide_DH"/>
</dbReference>
<dbReference type="InterPro" id="IPR004099">
    <property type="entry name" value="Pyr_nucl-diS_OxRdtase_dimer"/>
</dbReference>
<feature type="binding site" evidence="12">
    <location>
        <position position="207"/>
    </location>
    <ligand>
        <name>NAD(+)</name>
        <dbReference type="ChEBI" id="CHEBI:57540"/>
    </ligand>
</feature>
<dbReference type="SUPFAM" id="SSF51905">
    <property type="entry name" value="FAD/NAD(P)-binding domain"/>
    <property type="match status" value="1"/>
</dbReference>
<dbReference type="PANTHER" id="PTHR22912">
    <property type="entry name" value="DISULFIDE OXIDOREDUCTASE"/>
    <property type="match status" value="1"/>
</dbReference>
<evidence type="ECO:0000259" key="16">
    <source>
        <dbReference type="Pfam" id="PF07992"/>
    </source>
</evidence>
<evidence type="ECO:0000256" key="5">
    <source>
        <dbReference type="ARBA" id="ARBA00022827"/>
    </source>
</evidence>
<dbReference type="InterPro" id="IPR016156">
    <property type="entry name" value="FAD/NAD-linked_Rdtase_dimer_sf"/>
</dbReference>
<feature type="active site" description="Proton acceptor" evidence="11">
    <location>
        <position position="448"/>
    </location>
</feature>
<feature type="domain" description="FAD/NAD(P)-binding" evidence="16">
    <location>
        <begin position="4"/>
        <end position="331"/>
    </location>
</feature>
<feature type="disulfide bond" description="Redox-active" evidence="13">
    <location>
        <begin position="41"/>
        <end position="46"/>
    </location>
</feature>
<dbReference type="InterPro" id="IPR050151">
    <property type="entry name" value="Class-I_Pyr_Nuc-Dis_Oxidored"/>
</dbReference>
<proteinExistence type="inferred from homology"/>
<dbReference type="GO" id="GO:0006103">
    <property type="term" value="P:2-oxoglutarate metabolic process"/>
    <property type="evidence" value="ECO:0007669"/>
    <property type="project" value="TreeGrafter"/>
</dbReference>